<dbReference type="EMBL" id="LLXH01000325">
    <property type="protein sequence ID" value="PKC68558.1"/>
    <property type="molecule type" value="Genomic_DNA"/>
</dbReference>
<organism evidence="2 3">
    <name type="scientific">Rhizophagus irregularis</name>
    <dbReference type="NCBI Taxonomy" id="588596"/>
    <lineage>
        <taxon>Eukaryota</taxon>
        <taxon>Fungi</taxon>
        <taxon>Fungi incertae sedis</taxon>
        <taxon>Mucoromycota</taxon>
        <taxon>Glomeromycotina</taxon>
        <taxon>Glomeromycetes</taxon>
        <taxon>Glomerales</taxon>
        <taxon>Glomeraceae</taxon>
        <taxon>Rhizophagus</taxon>
    </lineage>
</organism>
<sequence length="170" mass="19585">MVELSGGHLTCDLPRYLKDHVRGFWGQRDLLNDTAAKFACGDFKIMRELRTWFLHVHAGQDVQVWGMDLPVKNVYRMFLLGAFRLPISWENHHELLNAIPILWNLGRGLDNPVKILEELKKSNRRHSVSRSQILKLKSYIGNAKTCSPKRPKGKKARSINPLEYNEPSSP</sequence>
<comment type="caution">
    <text evidence="2">The sequence shown here is derived from an EMBL/GenBank/DDBJ whole genome shotgun (WGS) entry which is preliminary data.</text>
</comment>
<protein>
    <submittedName>
        <fullName evidence="2">Uncharacterized protein</fullName>
    </submittedName>
</protein>
<evidence type="ECO:0000256" key="1">
    <source>
        <dbReference type="SAM" id="MobiDB-lite"/>
    </source>
</evidence>
<evidence type="ECO:0000313" key="2">
    <source>
        <dbReference type="EMBL" id="PKC68558.1"/>
    </source>
</evidence>
<feature type="compositionally biased region" description="Basic residues" evidence="1">
    <location>
        <begin position="147"/>
        <end position="157"/>
    </location>
</feature>
<dbReference type="AlphaFoldDB" id="A0A2N0RZ26"/>
<dbReference type="VEuPathDB" id="FungiDB:FUN_012217"/>
<accession>A0A2N0RZ26</accession>
<dbReference type="VEuPathDB" id="FungiDB:RhiirA1_143556"/>
<reference evidence="2 3" key="1">
    <citation type="submission" date="2017-10" db="EMBL/GenBank/DDBJ databases">
        <title>Extensive intraspecific genome diversity in a model arbuscular mycorrhizal fungus.</title>
        <authorList>
            <person name="Chen E.C.H."/>
            <person name="Morin E."/>
            <person name="Baudet D."/>
            <person name="Noel J."/>
            <person name="Ndikumana S."/>
            <person name="Charron P."/>
            <person name="St-Onge C."/>
            <person name="Giorgi J."/>
            <person name="Grigoriev I.V."/>
            <person name="Roux C."/>
            <person name="Martin F.M."/>
            <person name="Corradi N."/>
        </authorList>
    </citation>
    <scope>NUCLEOTIDE SEQUENCE [LARGE SCALE GENOMIC DNA]</scope>
    <source>
        <strain evidence="2 3">A1</strain>
    </source>
</reference>
<evidence type="ECO:0000313" key="3">
    <source>
        <dbReference type="Proteomes" id="UP000232688"/>
    </source>
</evidence>
<name>A0A2N0RZ26_9GLOM</name>
<proteinExistence type="predicted"/>
<gene>
    <name evidence="2" type="ORF">RhiirA1_143556</name>
</gene>
<reference evidence="2 3" key="2">
    <citation type="submission" date="2017-10" db="EMBL/GenBank/DDBJ databases">
        <title>Genome analyses suggest a sexual origin of heterokaryosis in a supposedly ancient asexual fungus.</title>
        <authorList>
            <person name="Corradi N."/>
            <person name="Sedzielewska K."/>
            <person name="Noel J."/>
            <person name="Charron P."/>
            <person name="Farinelli L."/>
            <person name="Marton T."/>
            <person name="Kruger M."/>
            <person name="Pelin A."/>
            <person name="Brachmann A."/>
            <person name="Corradi N."/>
        </authorList>
    </citation>
    <scope>NUCLEOTIDE SEQUENCE [LARGE SCALE GENOMIC DNA]</scope>
    <source>
        <strain evidence="2 3">A1</strain>
    </source>
</reference>
<dbReference type="Proteomes" id="UP000232688">
    <property type="component" value="Unassembled WGS sequence"/>
</dbReference>
<feature type="region of interest" description="Disordered" evidence="1">
    <location>
        <begin position="144"/>
        <end position="170"/>
    </location>
</feature>